<dbReference type="EMBL" id="QRPK01000004">
    <property type="protein sequence ID" value="RHM15008.1"/>
    <property type="molecule type" value="Genomic_DNA"/>
</dbReference>
<feature type="domain" description="N-acetyltransferase" evidence="3">
    <location>
        <begin position="1"/>
        <end position="140"/>
    </location>
</feature>
<keyword evidence="1 5" id="KW-0808">Transferase</keyword>
<sequence length="143" mass="16923">MIRSFEKEDLCEVLQLWLSVNLEVHSFVKESYWLEHRDTVAAMMLEADIYVWEEQGIKAFLGLMDTYIAGLFVEREYREKGIGRKLLHFAFQKHAQLTLDVYAENKAAIRFYERVGFVKVKEYDEKATRQLAYTMTAKNELIL</sequence>
<organism evidence="5 6">
    <name type="scientific">Amedibacillus dolichus</name>
    <dbReference type="NCBI Taxonomy" id="31971"/>
    <lineage>
        <taxon>Bacteria</taxon>
        <taxon>Bacillati</taxon>
        <taxon>Bacillota</taxon>
        <taxon>Erysipelotrichia</taxon>
        <taxon>Erysipelotrichales</taxon>
        <taxon>Erysipelotrichaceae</taxon>
        <taxon>Amedibacillus</taxon>
    </lineage>
</organism>
<dbReference type="CDD" id="cd04301">
    <property type="entry name" value="NAT_SF"/>
    <property type="match status" value="1"/>
</dbReference>
<proteinExistence type="predicted"/>
<dbReference type="InterPro" id="IPR016181">
    <property type="entry name" value="Acyl_CoA_acyltransferase"/>
</dbReference>
<dbReference type="GeneID" id="92793621"/>
<dbReference type="AlphaFoldDB" id="A0A415PQN2"/>
<reference evidence="5 6" key="1">
    <citation type="submission" date="2018-08" db="EMBL/GenBank/DDBJ databases">
        <title>A genome reference for cultivated species of the human gut microbiota.</title>
        <authorList>
            <person name="Zou Y."/>
            <person name="Xue W."/>
            <person name="Luo G."/>
        </authorList>
    </citation>
    <scope>NUCLEOTIDE SEQUENCE [LARGE SCALE GENOMIC DNA]</scope>
    <source>
        <strain evidence="5 6">AF35-6BH</strain>
    </source>
</reference>
<accession>A0A415PQN2</accession>
<dbReference type="GO" id="GO:0016747">
    <property type="term" value="F:acyltransferase activity, transferring groups other than amino-acyl groups"/>
    <property type="evidence" value="ECO:0007669"/>
    <property type="project" value="InterPro"/>
</dbReference>
<evidence type="ECO:0000256" key="1">
    <source>
        <dbReference type="ARBA" id="ARBA00022679"/>
    </source>
</evidence>
<dbReference type="RefSeq" id="WP_004799916.1">
    <property type="nucleotide sequence ID" value="NZ_CABKNA010000003.1"/>
</dbReference>
<dbReference type="PROSITE" id="PS51186">
    <property type="entry name" value="GNAT"/>
    <property type="match status" value="1"/>
</dbReference>
<dbReference type="PANTHER" id="PTHR43800:SF1">
    <property type="entry name" value="PEPTIDYL-LYSINE N-ACETYLTRANSFERASE YJAB"/>
    <property type="match status" value="1"/>
</dbReference>
<dbReference type="Pfam" id="PF13508">
    <property type="entry name" value="Acetyltransf_7"/>
    <property type="match status" value="1"/>
</dbReference>
<dbReference type="Proteomes" id="UP000753219">
    <property type="component" value="Unassembled WGS sequence"/>
</dbReference>
<keyword evidence="2 4" id="KW-0012">Acyltransferase</keyword>
<name>A0A415PQN2_9FIRM</name>
<evidence type="ECO:0000313" key="4">
    <source>
        <dbReference type="EMBL" id="MBS4883179.1"/>
    </source>
</evidence>
<dbReference type="Gene3D" id="3.40.630.30">
    <property type="match status" value="1"/>
</dbReference>
<evidence type="ECO:0000256" key="2">
    <source>
        <dbReference type="ARBA" id="ARBA00023315"/>
    </source>
</evidence>
<dbReference type="SUPFAM" id="SSF55729">
    <property type="entry name" value="Acyl-CoA N-acyltransferases (Nat)"/>
    <property type="match status" value="1"/>
</dbReference>
<protein>
    <submittedName>
        <fullName evidence="5">GNAT family N-acetyltransferase</fullName>
        <ecNumber evidence="4">2.3.1.-</ecNumber>
    </submittedName>
</protein>
<evidence type="ECO:0000313" key="6">
    <source>
        <dbReference type="Proteomes" id="UP000284868"/>
    </source>
</evidence>
<gene>
    <name evidence="5" type="ORF">DWZ83_01435</name>
    <name evidence="4" type="ORF">KHZ85_00195</name>
</gene>
<dbReference type="EMBL" id="JAGZMZ010000001">
    <property type="protein sequence ID" value="MBS4883179.1"/>
    <property type="molecule type" value="Genomic_DNA"/>
</dbReference>
<dbReference type="Proteomes" id="UP000284868">
    <property type="component" value="Unassembled WGS sequence"/>
</dbReference>
<comment type="caution">
    <text evidence="5">The sequence shown here is derived from an EMBL/GenBank/DDBJ whole genome shotgun (WGS) entry which is preliminary data.</text>
</comment>
<keyword evidence="6" id="KW-1185">Reference proteome</keyword>
<dbReference type="EC" id="2.3.1.-" evidence="4"/>
<dbReference type="OrthoDB" id="9794197at2"/>
<reference evidence="4" key="2">
    <citation type="submission" date="2021-02" db="EMBL/GenBank/DDBJ databases">
        <title>Infant gut strain persistence is associated with maternal origin, phylogeny, and functional potential including surface adhesion and iron acquisition.</title>
        <authorList>
            <person name="Lou Y.C."/>
        </authorList>
    </citation>
    <scope>NUCLEOTIDE SEQUENCE</scope>
    <source>
        <strain evidence="4">L3_108_103G1_dasL3_108_103G1_concoct_2</strain>
    </source>
</reference>
<dbReference type="InterPro" id="IPR000182">
    <property type="entry name" value="GNAT_dom"/>
</dbReference>
<evidence type="ECO:0000313" key="5">
    <source>
        <dbReference type="EMBL" id="RHM15008.1"/>
    </source>
</evidence>
<evidence type="ECO:0000259" key="3">
    <source>
        <dbReference type="PROSITE" id="PS51186"/>
    </source>
</evidence>
<dbReference type="PANTHER" id="PTHR43800">
    <property type="entry name" value="PEPTIDYL-LYSINE N-ACETYLTRANSFERASE YJAB"/>
    <property type="match status" value="1"/>
</dbReference>